<dbReference type="InterPro" id="IPR036286">
    <property type="entry name" value="LexA/Signal_pep-like_sf"/>
</dbReference>
<evidence type="ECO:0000313" key="9">
    <source>
        <dbReference type="Proteomes" id="UP000176803"/>
    </source>
</evidence>
<evidence type="ECO:0000256" key="1">
    <source>
        <dbReference type="ARBA" id="ARBA00000677"/>
    </source>
</evidence>
<dbReference type="GO" id="GO:0004252">
    <property type="term" value="F:serine-type endopeptidase activity"/>
    <property type="evidence" value="ECO:0007669"/>
    <property type="project" value="InterPro"/>
</dbReference>
<evidence type="ECO:0000256" key="6">
    <source>
        <dbReference type="RuleBase" id="RU362042"/>
    </source>
</evidence>
<feature type="active site" evidence="5">
    <location>
        <position position="85"/>
    </location>
</feature>
<dbReference type="GO" id="GO:0006465">
    <property type="term" value="P:signal peptide processing"/>
    <property type="evidence" value="ECO:0007669"/>
    <property type="project" value="InterPro"/>
</dbReference>
<dbReference type="PRINTS" id="PR00727">
    <property type="entry name" value="LEADERPTASE"/>
</dbReference>
<dbReference type="CDD" id="cd06530">
    <property type="entry name" value="S26_SPase_I"/>
    <property type="match status" value="1"/>
</dbReference>
<dbReference type="EMBL" id="MGAC01000046">
    <property type="protein sequence ID" value="OGK37168.1"/>
    <property type="molecule type" value="Genomic_DNA"/>
</dbReference>
<dbReference type="InterPro" id="IPR000223">
    <property type="entry name" value="Pept_S26A_signal_pept_1"/>
</dbReference>
<evidence type="ECO:0000256" key="2">
    <source>
        <dbReference type="ARBA" id="ARBA00009370"/>
    </source>
</evidence>
<organism evidence="8 9">
    <name type="scientific">Candidatus Roizmanbacteria bacterium RIFCSPHIGHO2_12_FULL_41_11</name>
    <dbReference type="NCBI Taxonomy" id="1802052"/>
    <lineage>
        <taxon>Bacteria</taxon>
        <taxon>Candidatus Roizmaniibacteriota</taxon>
    </lineage>
</organism>
<protein>
    <recommendedName>
        <fullName evidence="3 6">Signal peptidase I</fullName>
        <ecNumber evidence="3 6">3.4.21.89</ecNumber>
    </recommendedName>
</protein>
<evidence type="ECO:0000259" key="7">
    <source>
        <dbReference type="Pfam" id="PF10502"/>
    </source>
</evidence>
<feature type="active site" evidence="5">
    <location>
        <position position="42"/>
    </location>
</feature>
<dbReference type="InterPro" id="IPR019533">
    <property type="entry name" value="Peptidase_S26"/>
</dbReference>
<reference evidence="8 9" key="1">
    <citation type="journal article" date="2016" name="Nat. Commun.">
        <title>Thousands of microbial genomes shed light on interconnected biogeochemical processes in an aquifer system.</title>
        <authorList>
            <person name="Anantharaman K."/>
            <person name="Brown C.T."/>
            <person name="Hug L.A."/>
            <person name="Sharon I."/>
            <person name="Castelle C.J."/>
            <person name="Probst A.J."/>
            <person name="Thomas B.C."/>
            <person name="Singh A."/>
            <person name="Wilkins M.J."/>
            <person name="Karaoz U."/>
            <person name="Brodie E.L."/>
            <person name="Williams K.H."/>
            <person name="Hubbard S.S."/>
            <person name="Banfield J.F."/>
        </authorList>
    </citation>
    <scope>NUCLEOTIDE SEQUENCE [LARGE SCALE GENOMIC DNA]</scope>
</reference>
<accession>A0A1F7I1B1</accession>
<dbReference type="Proteomes" id="UP000176803">
    <property type="component" value="Unassembled WGS sequence"/>
</dbReference>
<sequence length="185" mass="20452">MKIVRGIIELVMEALETIVFVGTVYVVAYLFLFQPSAVNGASMEPNFHTGDRVIANRIAYKLHPIARGDVVVVRSPLNPEVEFIKRVIGLPQDSITIAQGKVFVNGKLLLDQFTSSATYANQGFISEGQSYQVPKDMIFVMGDNRQNSLDSRSFGPIPIGNIIGQAVYRYFPPSVFGSIKNPLRN</sequence>
<dbReference type="SUPFAM" id="SSF51306">
    <property type="entry name" value="LexA/Signal peptidase"/>
    <property type="match status" value="1"/>
</dbReference>
<feature type="domain" description="Peptidase S26" evidence="7">
    <location>
        <begin position="12"/>
        <end position="171"/>
    </location>
</feature>
<dbReference type="PANTHER" id="PTHR43390">
    <property type="entry name" value="SIGNAL PEPTIDASE I"/>
    <property type="match status" value="1"/>
</dbReference>
<dbReference type="AlphaFoldDB" id="A0A1F7I1B1"/>
<dbReference type="GO" id="GO:0016020">
    <property type="term" value="C:membrane"/>
    <property type="evidence" value="ECO:0007669"/>
    <property type="project" value="UniProtKB-SubCell"/>
</dbReference>
<evidence type="ECO:0000256" key="3">
    <source>
        <dbReference type="ARBA" id="ARBA00013208"/>
    </source>
</evidence>
<dbReference type="PANTHER" id="PTHR43390:SF1">
    <property type="entry name" value="CHLOROPLAST PROCESSING PEPTIDASE"/>
    <property type="match status" value="1"/>
</dbReference>
<proteinExistence type="inferred from homology"/>
<dbReference type="Gene3D" id="2.10.109.10">
    <property type="entry name" value="Umud Fragment, subunit A"/>
    <property type="match status" value="1"/>
</dbReference>
<keyword evidence="6" id="KW-0472">Membrane</keyword>
<evidence type="ECO:0000313" key="8">
    <source>
        <dbReference type="EMBL" id="OGK37168.1"/>
    </source>
</evidence>
<keyword evidence="6" id="KW-0645">Protease</keyword>
<evidence type="ECO:0000256" key="4">
    <source>
        <dbReference type="ARBA" id="ARBA00022801"/>
    </source>
</evidence>
<keyword evidence="6" id="KW-0812">Transmembrane</keyword>
<dbReference type="Pfam" id="PF10502">
    <property type="entry name" value="Peptidase_S26"/>
    <property type="match status" value="1"/>
</dbReference>
<dbReference type="EC" id="3.4.21.89" evidence="3 6"/>
<evidence type="ECO:0000256" key="5">
    <source>
        <dbReference type="PIRSR" id="PIRSR600223-1"/>
    </source>
</evidence>
<dbReference type="NCBIfam" id="TIGR02227">
    <property type="entry name" value="sigpep_I_bact"/>
    <property type="match status" value="1"/>
</dbReference>
<comment type="caution">
    <text evidence="8">The sequence shown here is derived from an EMBL/GenBank/DDBJ whole genome shotgun (WGS) entry which is preliminary data.</text>
</comment>
<dbReference type="PROSITE" id="PS00761">
    <property type="entry name" value="SPASE_I_3"/>
    <property type="match status" value="1"/>
</dbReference>
<dbReference type="GO" id="GO:0009003">
    <property type="term" value="F:signal peptidase activity"/>
    <property type="evidence" value="ECO:0007669"/>
    <property type="project" value="UniProtKB-EC"/>
</dbReference>
<feature type="transmembrane region" description="Helical" evidence="6">
    <location>
        <begin position="12"/>
        <end position="33"/>
    </location>
</feature>
<name>A0A1F7I1B1_9BACT</name>
<keyword evidence="4 6" id="KW-0378">Hydrolase</keyword>
<keyword evidence="6" id="KW-1133">Transmembrane helix</keyword>
<comment type="similarity">
    <text evidence="2 6">Belongs to the peptidase S26 family.</text>
</comment>
<gene>
    <name evidence="8" type="ORF">A3F03_03945</name>
</gene>
<comment type="subcellular location">
    <subcellularLocation>
        <location evidence="6">Membrane</location>
        <topology evidence="6">Single-pass type II membrane protein</topology>
    </subcellularLocation>
</comment>
<dbReference type="InterPro" id="IPR019758">
    <property type="entry name" value="Pept_S26A_signal_pept_1_CS"/>
</dbReference>
<comment type="catalytic activity">
    <reaction evidence="1 6">
        <text>Cleavage of hydrophobic, N-terminal signal or leader sequences from secreted and periplasmic proteins.</text>
        <dbReference type="EC" id="3.4.21.89"/>
    </reaction>
</comment>